<dbReference type="AlphaFoldDB" id="A0AAD9P862"/>
<dbReference type="CDD" id="cd01099">
    <property type="entry name" value="PAN_AP_HGF"/>
    <property type="match status" value="1"/>
</dbReference>
<evidence type="ECO:0000313" key="5">
    <source>
        <dbReference type="Proteomes" id="UP001209878"/>
    </source>
</evidence>
<dbReference type="Pfam" id="PF00024">
    <property type="entry name" value="PAN_1"/>
    <property type="match status" value="1"/>
</dbReference>
<dbReference type="Gene3D" id="3.50.4.10">
    <property type="entry name" value="Hepatocyte Growth Factor"/>
    <property type="match status" value="1"/>
</dbReference>
<dbReference type="Pfam" id="PF00092">
    <property type="entry name" value="VWA"/>
    <property type="match status" value="1"/>
</dbReference>
<evidence type="ECO:0000259" key="2">
    <source>
        <dbReference type="PROSITE" id="PS50234"/>
    </source>
</evidence>
<dbReference type="SUPFAM" id="SSF53300">
    <property type="entry name" value="vWA-like"/>
    <property type="match status" value="1"/>
</dbReference>
<name>A0AAD9P862_RIDPI</name>
<sequence length="422" mass="47220">MSVGITQYTNVDELQEIASDPVEYHQFLAQTYAGLDLLLDRLLVRLCTLKPPETSCTELRGDLVFMLDASGSIGEKSPVNESELFNWFLLQDFVVAVVERLTVATNMTRVAVIRYADDATVIFTLNRFHRADDVIKEIKNLVYVAGKTNISGALASARTEVFQPKLGDRPGVRNIGIIITDGEATVDANNTLPEADRVKRDGVRMFAIGITEFVRKSELEAIASDPVEDHVMYVSQFGQVEELTSRLIWKICNDVEGGPATCDDGKPPVWTKEPEHLLVGHNYARLPDVTSADECKRLCLQDSKCRSIEYVTSTRECAVSYSVHTSARDSFVSDPNVDYYEWRCTEGRAGKPKHQADEKYGETTKSDTRKKDNSPPTKYDTKYEQRPGKEYPSTSRATSLSTTSAWSCLTLATLSFTLQHNW</sequence>
<proteinExistence type="predicted"/>
<dbReference type="Proteomes" id="UP001209878">
    <property type="component" value="Unassembled WGS sequence"/>
</dbReference>
<dbReference type="EMBL" id="JAODUO010000092">
    <property type="protein sequence ID" value="KAK2189964.1"/>
    <property type="molecule type" value="Genomic_DNA"/>
</dbReference>
<dbReference type="SMART" id="SM00327">
    <property type="entry name" value="VWA"/>
    <property type="match status" value="1"/>
</dbReference>
<dbReference type="InterPro" id="IPR036465">
    <property type="entry name" value="vWFA_dom_sf"/>
</dbReference>
<dbReference type="PANTHER" id="PTHR24020:SF84">
    <property type="entry name" value="VWFA DOMAIN-CONTAINING PROTEIN"/>
    <property type="match status" value="1"/>
</dbReference>
<reference evidence="4" key="1">
    <citation type="journal article" date="2023" name="Mol. Biol. Evol.">
        <title>Third-Generation Sequencing Reveals the Adaptive Role of the Epigenome in Three Deep-Sea Polychaetes.</title>
        <authorList>
            <person name="Perez M."/>
            <person name="Aroh O."/>
            <person name="Sun Y."/>
            <person name="Lan Y."/>
            <person name="Juniper S.K."/>
            <person name="Young C.R."/>
            <person name="Angers B."/>
            <person name="Qian P.Y."/>
        </authorList>
    </citation>
    <scope>NUCLEOTIDE SEQUENCE</scope>
    <source>
        <strain evidence="4">R07B-5</strain>
    </source>
</reference>
<dbReference type="PANTHER" id="PTHR24020">
    <property type="entry name" value="COLLAGEN ALPHA"/>
    <property type="match status" value="1"/>
</dbReference>
<organism evidence="4 5">
    <name type="scientific">Ridgeia piscesae</name>
    <name type="common">Tubeworm</name>
    <dbReference type="NCBI Taxonomy" id="27915"/>
    <lineage>
        <taxon>Eukaryota</taxon>
        <taxon>Metazoa</taxon>
        <taxon>Spiralia</taxon>
        <taxon>Lophotrochozoa</taxon>
        <taxon>Annelida</taxon>
        <taxon>Polychaeta</taxon>
        <taxon>Sedentaria</taxon>
        <taxon>Canalipalpata</taxon>
        <taxon>Sabellida</taxon>
        <taxon>Siboglinidae</taxon>
        <taxon>Ridgeia</taxon>
    </lineage>
</organism>
<accession>A0AAD9P862</accession>
<feature type="compositionally biased region" description="Basic and acidic residues" evidence="1">
    <location>
        <begin position="351"/>
        <end position="389"/>
    </location>
</feature>
<dbReference type="PROSITE" id="PS50234">
    <property type="entry name" value="VWFA"/>
    <property type="match status" value="1"/>
</dbReference>
<evidence type="ECO:0000313" key="4">
    <source>
        <dbReference type="EMBL" id="KAK2189964.1"/>
    </source>
</evidence>
<keyword evidence="5" id="KW-1185">Reference proteome</keyword>
<dbReference type="PROSITE" id="PS50948">
    <property type="entry name" value="PAN"/>
    <property type="match status" value="1"/>
</dbReference>
<dbReference type="PRINTS" id="PR00453">
    <property type="entry name" value="VWFADOMAIN"/>
</dbReference>
<evidence type="ECO:0000259" key="3">
    <source>
        <dbReference type="PROSITE" id="PS50948"/>
    </source>
</evidence>
<evidence type="ECO:0008006" key="6">
    <source>
        <dbReference type="Google" id="ProtNLM"/>
    </source>
</evidence>
<dbReference type="InterPro" id="IPR002035">
    <property type="entry name" value="VWF_A"/>
</dbReference>
<evidence type="ECO:0000256" key="1">
    <source>
        <dbReference type="SAM" id="MobiDB-lite"/>
    </source>
</evidence>
<dbReference type="InterPro" id="IPR050525">
    <property type="entry name" value="ECM_Assembly_Org"/>
</dbReference>
<feature type="region of interest" description="Disordered" evidence="1">
    <location>
        <begin position="351"/>
        <end position="396"/>
    </location>
</feature>
<protein>
    <recommendedName>
        <fullName evidence="6">VWFA domain-containing protein</fullName>
    </recommendedName>
</protein>
<dbReference type="InterPro" id="IPR003609">
    <property type="entry name" value="Pan_app"/>
</dbReference>
<dbReference type="SUPFAM" id="SSF57414">
    <property type="entry name" value="Hairpin loop containing domain-like"/>
    <property type="match status" value="1"/>
</dbReference>
<comment type="caution">
    <text evidence="4">The sequence shown here is derived from an EMBL/GenBank/DDBJ whole genome shotgun (WGS) entry which is preliminary data.</text>
</comment>
<feature type="domain" description="Apple" evidence="3">
    <location>
        <begin position="262"/>
        <end position="344"/>
    </location>
</feature>
<dbReference type="SMART" id="SM00473">
    <property type="entry name" value="PAN_AP"/>
    <property type="match status" value="1"/>
</dbReference>
<dbReference type="CDD" id="cd01450">
    <property type="entry name" value="vWFA_subfamily_ECM"/>
    <property type="match status" value="1"/>
</dbReference>
<feature type="domain" description="VWFA" evidence="2">
    <location>
        <begin position="62"/>
        <end position="247"/>
    </location>
</feature>
<dbReference type="Gene3D" id="3.40.50.410">
    <property type="entry name" value="von Willebrand factor, type A domain"/>
    <property type="match status" value="1"/>
</dbReference>
<gene>
    <name evidence="4" type="ORF">NP493_92g03037</name>
</gene>